<protein>
    <submittedName>
        <fullName evidence="2">Uncharacterized protein</fullName>
    </submittedName>
</protein>
<evidence type="ECO:0000313" key="1">
    <source>
        <dbReference type="Proteomes" id="UP000887578"/>
    </source>
</evidence>
<dbReference type="Proteomes" id="UP000887578">
    <property type="component" value="Unplaced"/>
</dbReference>
<evidence type="ECO:0000313" key="2">
    <source>
        <dbReference type="WBParaSite" id="PDA_v2.g9040.t1"/>
    </source>
</evidence>
<accession>A0A914QXL8</accession>
<sequence>MIYFCVPFDQPDYTFFITYYILLQGRSWYYPLNGDGEIVEDKGFNISQSCAPITYGCITLVHNYCSIPVDGLKADKTIKPAILSKSSKKPVPGSRLIAAYDGGAFEVKVKNFSECHKQFDPENLYLLDEEEQICTARVYKKLGDDPVALPAALLFEKKDNKFYLIGIESKAEGELSLSTFAPYHCDKLEDACSP</sequence>
<organism evidence="1 2">
    <name type="scientific">Panagrolaimus davidi</name>
    <dbReference type="NCBI Taxonomy" id="227884"/>
    <lineage>
        <taxon>Eukaryota</taxon>
        <taxon>Metazoa</taxon>
        <taxon>Ecdysozoa</taxon>
        <taxon>Nematoda</taxon>
        <taxon>Chromadorea</taxon>
        <taxon>Rhabditida</taxon>
        <taxon>Tylenchina</taxon>
        <taxon>Panagrolaimomorpha</taxon>
        <taxon>Panagrolaimoidea</taxon>
        <taxon>Panagrolaimidae</taxon>
        <taxon>Panagrolaimus</taxon>
    </lineage>
</organism>
<proteinExistence type="predicted"/>
<dbReference type="WBParaSite" id="PDA_v2.g9040.t1">
    <property type="protein sequence ID" value="PDA_v2.g9040.t1"/>
    <property type="gene ID" value="PDA_v2.g9040"/>
</dbReference>
<reference evidence="2" key="1">
    <citation type="submission" date="2022-11" db="UniProtKB">
        <authorList>
            <consortium name="WormBaseParasite"/>
        </authorList>
    </citation>
    <scope>IDENTIFICATION</scope>
</reference>
<dbReference type="AlphaFoldDB" id="A0A914QXL8"/>
<keyword evidence="1" id="KW-1185">Reference proteome</keyword>
<name>A0A914QXL8_9BILA</name>